<feature type="compositionally biased region" description="Basic and acidic residues" evidence="1">
    <location>
        <begin position="601"/>
        <end position="621"/>
    </location>
</feature>
<gene>
    <name evidence="2" type="ORF">ACJ73_05375</name>
</gene>
<keyword evidence="3" id="KW-1185">Reference proteome</keyword>
<dbReference type="STRING" id="1658174.A0A1J9R6K7"/>
<accession>A0A1J9R6K7</accession>
<feature type="region of interest" description="Disordered" evidence="1">
    <location>
        <begin position="544"/>
        <end position="670"/>
    </location>
</feature>
<feature type="compositionally biased region" description="Polar residues" evidence="1">
    <location>
        <begin position="575"/>
        <end position="600"/>
    </location>
</feature>
<feature type="compositionally biased region" description="Basic and acidic residues" evidence="1">
    <location>
        <begin position="466"/>
        <end position="487"/>
    </location>
</feature>
<sequence>MPPGKPLISRAELERDGMVYFDGVFSEDADEDLSVSLPAHVESYRQALLDFSVLGPDCSQSFTPGSFVAPDTQHNFAAFLPMTKDELRRMDHCADLSKRARDLDTAYASDHEWQNFLGDIFKEYKSVFPSSRGQRALFDQFSLEKNILWDDTKQYAKKCPKPNFTYGYPIVRDIPIALRSAEPVTNFSLEVLGDLRSAGLISSPVRSLHEWTKDKLNFLSPEELVCFPWAVVEQSRGIFSTSENCARVANAALTALRLNQELSKWATCSDDSVPPVVAFTCIAPDIKVWLTYLDIKDNFCSGYKMVCIWKHSLCQDRGVLETCTIVENMLLWSSRVWKPKISGYISRIRQSKPALFSPGHVPKPTILSLRKSLFEPSAKSTQAKPTSPIFVFVAQRPSSLKAGTPDSASYTSMFTPSEQHLSITKGNDQDPGAGKSPPTKLIANTAEGSTKDERRRRKPVSRLPKVKYDETRGSGQKDENDTQRSARADPATVTIPTTEAHTKHNIVGNVHRSGLESAEALEKLSERINSLDLDKSVQTAVGIQSTGKDISSQANDVTIGGTDKESQENPAEGLQATTLETPSRTTSAIDNSDTALSSDSQSKHGDENIGKDLHPLTERSEHHRSHQLHSVLSNDDNSLSAGSPKIDVPRGREDLPKHSEGFRDSPDEPEPIIGTCPHFGAMVAESLQLLCGDELLRLKAVSEIILELQGLELLDVTWSVLELWVAQHANVPSPCGALDNIIRELNGALGSPDTIITPEQMWASEPGTWENIDKALQSILKSREAALRNILKLAIECMDLLESLELCNILKLGELSCSELKRMDQEIIDNILASVAP</sequence>
<dbReference type="EMBL" id="LGTZ01000834">
    <property type="protein sequence ID" value="OJD23269.1"/>
    <property type="molecule type" value="Genomic_DNA"/>
</dbReference>
<evidence type="ECO:0000313" key="2">
    <source>
        <dbReference type="EMBL" id="OJD23269.1"/>
    </source>
</evidence>
<name>A0A1J9R6K7_9EURO</name>
<dbReference type="OrthoDB" id="5081713at2759"/>
<proteinExistence type="predicted"/>
<organism evidence="2 3">
    <name type="scientific">Blastomyces percursus</name>
    <dbReference type="NCBI Taxonomy" id="1658174"/>
    <lineage>
        <taxon>Eukaryota</taxon>
        <taxon>Fungi</taxon>
        <taxon>Dikarya</taxon>
        <taxon>Ascomycota</taxon>
        <taxon>Pezizomycotina</taxon>
        <taxon>Eurotiomycetes</taxon>
        <taxon>Eurotiomycetidae</taxon>
        <taxon>Onygenales</taxon>
        <taxon>Ajellomycetaceae</taxon>
        <taxon>Blastomyces</taxon>
    </lineage>
</organism>
<feature type="compositionally biased region" description="Basic and acidic residues" evidence="1">
    <location>
        <begin position="647"/>
        <end position="666"/>
    </location>
</feature>
<feature type="compositionally biased region" description="Polar residues" evidence="1">
    <location>
        <begin position="544"/>
        <end position="556"/>
    </location>
</feature>
<evidence type="ECO:0000313" key="3">
    <source>
        <dbReference type="Proteomes" id="UP000242791"/>
    </source>
</evidence>
<dbReference type="AlphaFoldDB" id="A0A1J9R6K7"/>
<dbReference type="Proteomes" id="UP000242791">
    <property type="component" value="Unassembled WGS sequence"/>
</dbReference>
<feature type="region of interest" description="Disordered" evidence="1">
    <location>
        <begin position="421"/>
        <end position="495"/>
    </location>
</feature>
<reference evidence="2 3" key="1">
    <citation type="submission" date="2015-08" db="EMBL/GenBank/DDBJ databases">
        <title>Emmonsia species relationships and genome sequence.</title>
        <authorList>
            <person name="Cuomo C.A."/>
            <person name="Schwartz I.S."/>
            <person name="Kenyon C."/>
            <person name="De Hoog G.S."/>
            <person name="Govender N.P."/>
            <person name="Botha A."/>
            <person name="Moreno L."/>
            <person name="De Vries M."/>
            <person name="Munoz J.F."/>
            <person name="Stielow J.B."/>
        </authorList>
    </citation>
    <scope>NUCLEOTIDE SEQUENCE [LARGE SCALE GENOMIC DNA]</scope>
    <source>
        <strain evidence="2 3">EI222</strain>
    </source>
</reference>
<evidence type="ECO:0000256" key="1">
    <source>
        <dbReference type="SAM" id="MobiDB-lite"/>
    </source>
</evidence>
<comment type="caution">
    <text evidence="2">The sequence shown here is derived from an EMBL/GenBank/DDBJ whole genome shotgun (WGS) entry which is preliminary data.</text>
</comment>
<feature type="compositionally biased region" description="Polar residues" evidence="1">
    <location>
        <begin position="628"/>
        <end position="641"/>
    </location>
</feature>
<dbReference type="VEuPathDB" id="FungiDB:ACJ73_05375"/>
<protein>
    <submittedName>
        <fullName evidence="2">Uncharacterized protein</fullName>
    </submittedName>
</protein>